<sequence length="265" mass="28980">MAPLRGIVVITAYHHPRWTGDRCSNFVQFIGASSIAITSVCGFLMILRVYALYHRSNIILASLLPLCIAQLVTSAIGISYGGALKFPPGPAFVGCLLTATTKWFAVNWAGPLILDGAVFFLTLWRTREYIQSSDKIPLLNVLVRDGTLYFFVIFLVNLVNAFLFFLAPNHLKSVATTLSVMLTSVMISRLVLNLRSAPSAGVNLVTTRECPRPKSSLNFNNIATIAIGNLGEEVGALNSREQELEIISTIRSESSIEGITFGRKL</sequence>
<evidence type="ECO:0000313" key="2">
    <source>
        <dbReference type="EMBL" id="CAA7261328.1"/>
    </source>
</evidence>
<feature type="transmembrane region" description="Helical" evidence="1">
    <location>
        <begin position="26"/>
        <end position="47"/>
    </location>
</feature>
<comment type="caution">
    <text evidence="2">The sequence shown here is derived from an EMBL/GenBank/DDBJ whole genome shotgun (WGS) entry which is preliminary data.</text>
</comment>
<protein>
    <submittedName>
        <fullName evidence="2">Uncharacterized protein</fullName>
    </submittedName>
</protein>
<evidence type="ECO:0000313" key="3">
    <source>
        <dbReference type="Proteomes" id="UP000467700"/>
    </source>
</evidence>
<feature type="transmembrane region" description="Helical" evidence="1">
    <location>
        <begin position="173"/>
        <end position="192"/>
    </location>
</feature>
<feature type="transmembrane region" description="Helical" evidence="1">
    <location>
        <begin position="146"/>
        <end position="167"/>
    </location>
</feature>
<feature type="transmembrane region" description="Helical" evidence="1">
    <location>
        <begin position="59"/>
        <end position="83"/>
    </location>
</feature>
<dbReference type="EMBL" id="CACVBS010000032">
    <property type="protein sequence ID" value="CAA7261328.1"/>
    <property type="molecule type" value="Genomic_DNA"/>
</dbReference>
<reference evidence="2 3" key="1">
    <citation type="submission" date="2020-01" db="EMBL/GenBank/DDBJ databases">
        <authorList>
            <person name="Gupta K D."/>
        </authorList>
    </citation>
    <scope>NUCLEOTIDE SEQUENCE [LARGE SCALE GENOMIC DNA]</scope>
</reference>
<dbReference type="Proteomes" id="UP000467700">
    <property type="component" value="Unassembled WGS sequence"/>
</dbReference>
<feature type="transmembrane region" description="Helical" evidence="1">
    <location>
        <begin position="103"/>
        <end position="125"/>
    </location>
</feature>
<keyword evidence="3" id="KW-1185">Reference proteome</keyword>
<keyword evidence="1" id="KW-0812">Transmembrane</keyword>
<evidence type="ECO:0000256" key="1">
    <source>
        <dbReference type="SAM" id="Phobius"/>
    </source>
</evidence>
<proteinExistence type="predicted"/>
<gene>
    <name evidence="2" type="ORF">AAE3_LOCUS3412</name>
</gene>
<organism evidence="2 3">
    <name type="scientific">Cyclocybe aegerita</name>
    <name type="common">Black poplar mushroom</name>
    <name type="synonym">Agrocybe aegerita</name>
    <dbReference type="NCBI Taxonomy" id="1973307"/>
    <lineage>
        <taxon>Eukaryota</taxon>
        <taxon>Fungi</taxon>
        <taxon>Dikarya</taxon>
        <taxon>Basidiomycota</taxon>
        <taxon>Agaricomycotina</taxon>
        <taxon>Agaricomycetes</taxon>
        <taxon>Agaricomycetidae</taxon>
        <taxon>Agaricales</taxon>
        <taxon>Agaricineae</taxon>
        <taxon>Bolbitiaceae</taxon>
        <taxon>Cyclocybe</taxon>
    </lineage>
</organism>
<accession>A0A8S0WXP1</accession>
<dbReference type="AlphaFoldDB" id="A0A8S0WXP1"/>
<dbReference type="OrthoDB" id="3242376at2759"/>
<keyword evidence="1" id="KW-0472">Membrane</keyword>
<keyword evidence="1" id="KW-1133">Transmembrane helix</keyword>
<name>A0A8S0WXP1_CYCAE</name>